<accession>A0ACC1CRE5</accession>
<name>A0ACC1CRE5_9NEOP</name>
<protein>
    <submittedName>
        <fullName evidence="1">Uncharacterized protein</fullName>
    </submittedName>
</protein>
<keyword evidence="2" id="KW-1185">Reference proteome</keyword>
<comment type="caution">
    <text evidence="1">The sequence shown here is derived from an EMBL/GenBank/DDBJ whole genome shotgun (WGS) entry which is preliminary data.</text>
</comment>
<organism evidence="1 2">
    <name type="scientific">Dendrolimus kikuchii</name>
    <dbReference type="NCBI Taxonomy" id="765133"/>
    <lineage>
        <taxon>Eukaryota</taxon>
        <taxon>Metazoa</taxon>
        <taxon>Ecdysozoa</taxon>
        <taxon>Arthropoda</taxon>
        <taxon>Hexapoda</taxon>
        <taxon>Insecta</taxon>
        <taxon>Pterygota</taxon>
        <taxon>Neoptera</taxon>
        <taxon>Endopterygota</taxon>
        <taxon>Lepidoptera</taxon>
        <taxon>Glossata</taxon>
        <taxon>Ditrysia</taxon>
        <taxon>Bombycoidea</taxon>
        <taxon>Lasiocampidae</taxon>
        <taxon>Dendrolimus</taxon>
    </lineage>
</organism>
<dbReference type="EMBL" id="CM034404">
    <property type="protein sequence ID" value="KAJ0174254.1"/>
    <property type="molecule type" value="Genomic_DNA"/>
</dbReference>
<evidence type="ECO:0000313" key="2">
    <source>
        <dbReference type="Proteomes" id="UP000824533"/>
    </source>
</evidence>
<reference evidence="1 2" key="1">
    <citation type="journal article" date="2021" name="Front. Genet.">
        <title>Chromosome-Level Genome Assembly Reveals Significant Gene Expansion in the Toll and IMD Signaling Pathways of Dendrolimus kikuchii.</title>
        <authorList>
            <person name="Zhou J."/>
            <person name="Wu P."/>
            <person name="Xiong Z."/>
            <person name="Liu N."/>
            <person name="Zhao N."/>
            <person name="Ji M."/>
            <person name="Qiu Y."/>
            <person name="Yang B."/>
        </authorList>
    </citation>
    <scope>NUCLEOTIDE SEQUENCE [LARGE SCALE GENOMIC DNA]</scope>
    <source>
        <strain evidence="1">Ann1</strain>
    </source>
</reference>
<gene>
    <name evidence="1" type="ORF">K1T71_010400</name>
</gene>
<sequence>MKPAVLFTFVSLCLISISNSVVSLSTLELKHLMKKIIPSLEGTVKGDLGKIGVLGGSIEYTGAPYFTAISAFKVGADLVYVVTTDNTAQVIKVYSPDLIVYPYFNKSHGFKINSLLPKMDVVVIGPGLGREEETLQLIYNIIEDCKKLQKPLVIDADGLYAVTKNVSILKDYSSPGVILTPNLREAKYLMASTTNDSNWYKYWGDHVSVLIKGREDKYYSIVENVNWGSSEGGSNRRAGGQGDILSGALGTFYKWAIMANLNDKENPVHLAKSIAAFAAAQFTRECNAKAFEKHGRSMLSSDMIQEMHSAFDQIFL</sequence>
<dbReference type="Proteomes" id="UP000824533">
    <property type="component" value="Linkage Group LG18"/>
</dbReference>
<proteinExistence type="predicted"/>
<evidence type="ECO:0000313" key="1">
    <source>
        <dbReference type="EMBL" id="KAJ0174254.1"/>
    </source>
</evidence>